<evidence type="ECO:0000313" key="1">
    <source>
        <dbReference type="EMBL" id="SNU90439.1"/>
    </source>
</evidence>
<dbReference type="KEGG" id="smen:SAMEA4412692_1871"/>
<dbReference type="EMBL" id="LT906439">
    <property type="protein sequence ID" value="SNU90439.1"/>
    <property type="molecule type" value="Genomic_DNA"/>
</dbReference>
<keyword evidence="2" id="KW-1185">Reference proteome</keyword>
<name>A0A239SYW9_9STRE</name>
<dbReference type="AlphaFoldDB" id="A0A239SYW9"/>
<reference evidence="1 2" key="1">
    <citation type="submission" date="2017-06" db="EMBL/GenBank/DDBJ databases">
        <authorList>
            <consortium name="Pathogen Informatics"/>
        </authorList>
    </citation>
    <scope>NUCLEOTIDE SEQUENCE [LARGE SCALE GENOMIC DNA]</scope>
    <source>
        <strain evidence="1 2">NCTC13788</strain>
    </source>
</reference>
<accession>A0A239SYW9</accession>
<dbReference type="Proteomes" id="UP000215185">
    <property type="component" value="Chromosome 1"/>
</dbReference>
<dbReference type="STRING" id="1123308.GCA_000380085_01514"/>
<sequence>MSASFIYRNVEYKPSNIFGFKIHVSATFENYNQILELVTPFLDKKKITLYRGAS</sequence>
<evidence type="ECO:0000313" key="2">
    <source>
        <dbReference type="Proteomes" id="UP000215185"/>
    </source>
</evidence>
<organism evidence="1 2">
    <name type="scientific">Streptococcus merionis</name>
    <dbReference type="NCBI Taxonomy" id="400065"/>
    <lineage>
        <taxon>Bacteria</taxon>
        <taxon>Bacillati</taxon>
        <taxon>Bacillota</taxon>
        <taxon>Bacilli</taxon>
        <taxon>Lactobacillales</taxon>
        <taxon>Streptococcaceae</taxon>
        <taxon>Streptococcus</taxon>
    </lineage>
</organism>
<gene>
    <name evidence="1" type="ORF">SAMEA4412692_01871</name>
</gene>
<protein>
    <submittedName>
        <fullName evidence="1">Uncharacterized protein</fullName>
    </submittedName>
</protein>
<proteinExistence type="predicted"/>